<dbReference type="SUPFAM" id="SSF51905">
    <property type="entry name" value="FAD/NAD(P)-binding domain"/>
    <property type="match status" value="1"/>
</dbReference>
<dbReference type="OrthoDB" id="269227at2759"/>
<dbReference type="PANTHER" id="PTHR11552:SF201">
    <property type="entry name" value="GLUCOSE-METHANOL-CHOLINE OXIDOREDUCTASE N-TERMINAL DOMAIN-CONTAINING PROTEIN"/>
    <property type="match status" value="1"/>
</dbReference>
<dbReference type="EMBL" id="SFCI01000490">
    <property type="protein sequence ID" value="TFY79502.1"/>
    <property type="molecule type" value="Genomic_DNA"/>
</dbReference>
<dbReference type="GO" id="GO:0016614">
    <property type="term" value="F:oxidoreductase activity, acting on CH-OH group of donors"/>
    <property type="evidence" value="ECO:0007669"/>
    <property type="project" value="InterPro"/>
</dbReference>
<dbReference type="Gene3D" id="3.30.560.10">
    <property type="entry name" value="Glucose Oxidase, domain 3"/>
    <property type="match status" value="2"/>
</dbReference>
<keyword evidence="4" id="KW-0732">Signal</keyword>
<protein>
    <recommendedName>
        <fullName evidence="9">Glucose-methanol-choline oxidoreductase N-terminal domain-containing protein</fullName>
    </recommendedName>
</protein>
<comment type="caution">
    <text evidence="10">The sequence shown here is derived from an EMBL/GenBank/DDBJ whole genome shotgun (WGS) entry which is preliminary data.</text>
</comment>
<dbReference type="Proteomes" id="UP000298061">
    <property type="component" value="Unassembled WGS sequence"/>
</dbReference>
<dbReference type="PIRSF" id="PIRSF000137">
    <property type="entry name" value="Alcohol_oxidase"/>
    <property type="match status" value="1"/>
</dbReference>
<feature type="domain" description="Glucose-methanol-choline oxidoreductase N-terminal" evidence="9">
    <location>
        <begin position="189"/>
        <end position="203"/>
    </location>
</feature>
<keyword evidence="6" id="KW-0560">Oxidoreductase</keyword>
<name>A0A4Y9ZXH0_9AGAM</name>
<dbReference type="STRING" id="135208.A0A4Y9ZXH0"/>
<feature type="active site" description="Proton donor" evidence="7">
    <location>
        <position position="411"/>
    </location>
</feature>
<dbReference type="AlphaFoldDB" id="A0A4Y9ZXH0"/>
<evidence type="ECO:0000256" key="7">
    <source>
        <dbReference type="PIRSR" id="PIRSR000137-1"/>
    </source>
</evidence>
<sequence>MIVSADAFSKQKFDYVVVGGGTAGCVVAARLSEDPNVVVGLIEAGEYISDMPQINIPGMAGSVVMNEHVDWRFKTVPQTAVDNRVIGQPRGKVLGGSSALNLLIVGRATAAEYDAGTVDPATVTRSYSASAYFAPNADRKNLILVTGAQATRVLFNSDGQLAVANGVEYMVEDVKYIASVSKEVVLSAGSFQSPQLLELSGIGKKSLLEQFGIKTVDHVYVPSAFEVKPEWDTSDLFKDPILGAKELDLYHSKREGQYSSAHSAYAFLPLHTFNDKDTVETLQEQIATNTTYISSEGLKKQFELVKSWFTDPSQLQLEIVQNAQLTAAMGIPEAGKKYQTFLAGIVHPLSRGSVHIASADPLAAPAIDPAYLKHSLDLAVLVQATRFVWKLADTEPLKSTCVGMRVAPFWHPVGSVAMLPREDGGVVDNKLVVYGTKNLRVIDGSVIPLQISCHTQMTIYALAEKAADLIKAAN</sequence>
<evidence type="ECO:0000313" key="10">
    <source>
        <dbReference type="EMBL" id="TFY79502.1"/>
    </source>
</evidence>
<dbReference type="InterPro" id="IPR000172">
    <property type="entry name" value="GMC_OxRdtase_N"/>
</dbReference>
<comment type="similarity">
    <text evidence="2">Belongs to the GMC oxidoreductase family.</text>
</comment>
<organism evidence="10 11">
    <name type="scientific">Hericium alpestre</name>
    <dbReference type="NCBI Taxonomy" id="135208"/>
    <lineage>
        <taxon>Eukaryota</taxon>
        <taxon>Fungi</taxon>
        <taxon>Dikarya</taxon>
        <taxon>Basidiomycota</taxon>
        <taxon>Agaricomycotina</taxon>
        <taxon>Agaricomycetes</taxon>
        <taxon>Russulales</taxon>
        <taxon>Hericiaceae</taxon>
        <taxon>Hericium</taxon>
    </lineage>
</organism>
<evidence type="ECO:0000256" key="4">
    <source>
        <dbReference type="ARBA" id="ARBA00022729"/>
    </source>
</evidence>
<keyword evidence="11" id="KW-1185">Reference proteome</keyword>
<dbReference type="InterPro" id="IPR007867">
    <property type="entry name" value="GMC_OxRtase_C"/>
</dbReference>
<feature type="active site" description="Proton acceptor" evidence="7">
    <location>
        <position position="454"/>
    </location>
</feature>
<evidence type="ECO:0000256" key="3">
    <source>
        <dbReference type="ARBA" id="ARBA00022630"/>
    </source>
</evidence>
<feature type="binding site" evidence="8">
    <location>
        <position position="444"/>
    </location>
    <ligand>
        <name>FAD</name>
        <dbReference type="ChEBI" id="CHEBI:57692"/>
    </ligand>
</feature>
<dbReference type="Gene3D" id="3.50.50.60">
    <property type="entry name" value="FAD/NAD(P)-binding domain"/>
    <property type="match status" value="2"/>
</dbReference>
<evidence type="ECO:0000256" key="2">
    <source>
        <dbReference type="ARBA" id="ARBA00010790"/>
    </source>
</evidence>
<evidence type="ECO:0000313" key="11">
    <source>
        <dbReference type="Proteomes" id="UP000298061"/>
    </source>
</evidence>
<dbReference type="PANTHER" id="PTHR11552">
    <property type="entry name" value="GLUCOSE-METHANOL-CHOLINE GMC OXIDOREDUCTASE"/>
    <property type="match status" value="1"/>
</dbReference>
<dbReference type="Pfam" id="PF05199">
    <property type="entry name" value="GMC_oxred_C"/>
    <property type="match status" value="1"/>
</dbReference>
<dbReference type="SUPFAM" id="SSF54373">
    <property type="entry name" value="FAD-linked reductases, C-terminal domain"/>
    <property type="match status" value="1"/>
</dbReference>
<feature type="binding site" evidence="8">
    <location>
        <position position="93"/>
    </location>
    <ligand>
        <name>FAD</name>
        <dbReference type="ChEBI" id="CHEBI:57692"/>
    </ligand>
</feature>
<dbReference type="PROSITE" id="PS00624">
    <property type="entry name" value="GMC_OXRED_2"/>
    <property type="match status" value="1"/>
</dbReference>
<evidence type="ECO:0000256" key="1">
    <source>
        <dbReference type="ARBA" id="ARBA00001974"/>
    </source>
</evidence>
<dbReference type="InterPro" id="IPR012132">
    <property type="entry name" value="GMC_OxRdtase"/>
</dbReference>
<accession>A0A4Y9ZXH0</accession>
<evidence type="ECO:0000256" key="8">
    <source>
        <dbReference type="PIRSR" id="PIRSR000137-2"/>
    </source>
</evidence>
<comment type="cofactor">
    <cofactor evidence="1 8">
        <name>FAD</name>
        <dbReference type="ChEBI" id="CHEBI:57692"/>
    </cofactor>
</comment>
<reference evidence="10 11" key="1">
    <citation type="submission" date="2019-02" db="EMBL/GenBank/DDBJ databases">
        <title>Genome sequencing of the rare red list fungi Hericium alpestre (H. flagellum).</title>
        <authorList>
            <person name="Buettner E."/>
            <person name="Kellner H."/>
        </authorList>
    </citation>
    <scope>NUCLEOTIDE SEQUENCE [LARGE SCALE GENOMIC DNA]</scope>
    <source>
        <strain evidence="10 11">DSM 108284</strain>
    </source>
</reference>
<gene>
    <name evidence="10" type="ORF">EWM64_g4510</name>
</gene>
<proteinExistence type="inferred from homology"/>
<feature type="binding site" evidence="8">
    <location>
        <begin position="410"/>
        <end position="411"/>
    </location>
    <ligand>
        <name>FAD</name>
        <dbReference type="ChEBI" id="CHEBI:57692"/>
    </ligand>
</feature>
<evidence type="ECO:0000259" key="9">
    <source>
        <dbReference type="PROSITE" id="PS00624"/>
    </source>
</evidence>
<evidence type="ECO:0000256" key="5">
    <source>
        <dbReference type="ARBA" id="ARBA00022827"/>
    </source>
</evidence>
<evidence type="ECO:0000256" key="6">
    <source>
        <dbReference type="ARBA" id="ARBA00023002"/>
    </source>
</evidence>
<keyword evidence="5 8" id="KW-0274">FAD</keyword>
<dbReference type="InterPro" id="IPR036188">
    <property type="entry name" value="FAD/NAD-bd_sf"/>
</dbReference>
<dbReference type="GO" id="GO:0050660">
    <property type="term" value="F:flavin adenine dinucleotide binding"/>
    <property type="evidence" value="ECO:0007669"/>
    <property type="project" value="InterPro"/>
</dbReference>
<dbReference type="Pfam" id="PF00732">
    <property type="entry name" value="GMC_oxred_N"/>
    <property type="match status" value="2"/>
</dbReference>
<keyword evidence="3" id="KW-0285">Flavoprotein</keyword>